<evidence type="ECO:0000256" key="1">
    <source>
        <dbReference type="SAM" id="MobiDB-lite"/>
    </source>
</evidence>
<organism evidence="2 3">
    <name type="scientific">Sulfidibacter corallicola</name>
    <dbReference type="NCBI Taxonomy" id="2818388"/>
    <lineage>
        <taxon>Bacteria</taxon>
        <taxon>Pseudomonadati</taxon>
        <taxon>Acidobacteriota</taxon>
        <taxon>Holophagae</taxon>
        <taxon>Acanthopleuribacterales</taxon>
        <taxon>Acanthopleuribacteraceae</taxon>
        <taxon>Sulfidibacter</taxon>
    </lineage>
</organism>
<accession>A0A8A4THX8</accession>
<sequence>MAFLILSVQVLAGEPETKPEKAPEKTQEHQTTPAAKAAEKGEANAAASGGYVVQLDAARGTPVEDPVLSPDIQAGLAELINTSTEGLVEQRHPNGTVTVDLQGRFQSAMVATIGKDGKVVARCYSKDPEHRCALNHSEPAPPKPEDSKKKP</sequence>
<feature type="region of interest" description="Disordered" evidence="1">
    <location>
        <begin position="13"/>
        <end position="43"/>
    </location>
</feature>
<dbReference type="RefSeq" id="WP_237378801.1">
    <property type="nucleotide sequence ID" value="NZ_CP071793.1"/>
</dbReference>
<reference evidence="2" key="1">
    <citation type="submission" date="2021-03" db="EMBL/GenBank/DDBJ databases">
        <title>Acanthopleuribacteraceae sp. M133.</title>
        <authorList>
            <person name="Wang G."/>
        </authorList>
    </citation>
    <scope>NUCLEOTIDE SEQUENCE</scope>
    <source>
        <strain evidence="2">M133</strain>
    </source>
</reference>
<evidence type="ECO:0000313" key="2">
    <source>
        <dbReference type="EMBL" id="QTD49160.1"/>
    </source>
</evidence>
<feature type="compositionally biased region" description="Basic and acidic residues" evidence="1">
    <location>
        <begin position="15"/>
        <end position="28"/>
    </location>
</feature>
<feature type="region of interest" description="Disordered" evidence="1">
    <location>
        <begin position="128"/>
        <end position="151"/>
    </location>
</feature>
<protein>
    <submittedName>
        <fullName evidence="2">Uncharacterized protein</fullName>
    </submittedName>
</protein>
<proteinExistence type="predicted"/>
<evidence type="ECO:0000313" key="3">
    <source>
        <dbReference type="Proteomes" id="UP000663929"/>
    </source>
</evidence>
<dbReference type="AlphaFoldDB" id="A0A8A4THX8"/>
<dbReference type="EMBL" id="CP071793">
    <property type="protein sequence ID" value="QTD49160.1"/>
    <property type="molecule type" value="Genomic_DNA"/>
</dbReference>
<name>A0A8A4THX8_SULCO</name>
<keyword evidence="3" id="KW-1185">Reference proteome</keyword>
<dbReference type="Proteomes" id="UP000663929">
    <property type="component" value="Chromosome"/>
</dbReference>
<gene>
    <name evidence="2" type="ORF">J3U87_26540</name>
</gene>
<dbReference type="KEGG" id="scor:J3U87_26540"/>